<reference evidence="2 3" key="1">
    <citation type="submission" date="2014-02" db="EMBL/GenBank/DDBJ databases">
        <title>Expanding our view of genomic diversity in Candidatus Accumulibacter clades.</title>
        <authorList>
            <person name="Skennerton C.T."/>
            <person name="Barr J.J."/>
            <person name="Slater F.R."/>
            <person name="Bond P.L."/>
            <person name="Tyson G.W."/>
        </authorList>
    </citation>
    <scope>NUCLEOTIDE SEQUENCE [LARGE SCALE GENOMIC DNA]</scope>
    <source>
        <strain evidence="3">BA-92</strain>
    </source>
</reference>
<evidence type="ECO:0000256" key="1">
    <source>
        <dbReference type="SAM" id="Phobius"/>
    </source>
</evidence>
<keyword evidence="1" id="KW-0812">Transmembrane</keyword>
<evidence type="ECO:0000313" key="2">
    <source>
        <dbReference type="EMBL" id="EXI82576.1"/>
    </source>
</evidence>
<sequence>MIYLYWYLGIGAVVLILMVAYHKLTKQKDDNLPSDILADLRPERKKLWFRLLNDVLGPALVGTLIVPFWPVLVFLKVKELFFGEPARGAVDEPEFAVSRDDLQTQLSIQEIEQREMVFDPLGAAPNVPFGHLNTAWKQFCEGMEPHDGIWSFTAHWTSSWDRKDLRQGYAIVRGEEVGRHFVTIWKDVEEGAGTEAVSGAKTEGFSIPAWLRKQAD</sequence>
<dbReference type="PATRIC" id="fig|1454003.3.peg.369"/>
<dbReference type="EMBL" id="JEMX01000010">
    <property type="protein sequence ID" value="EXI82576.1"/>
    <property type="molecule type" value="Genomic_DNA"/>
</dbReference>
<dbReference type="AlphaFoldDB" id="A0A011P4N3"/>
<organism evidence="2 3">
    <name type="scientific">Candidatus Accumulibacter appositus</name>
    <dbReference type="NCBI Taxonomy" id="1454003"/>
    <lineage>
        <taxon>Bacteria</taxon>
        <taxon>Pseudomonadati</taxon>
        <taxon>Pseudomonadota</taxon>
        <taxon>Betaproteobacteria</taxon>
        <taxon>Candidatus Accumulibacter</taxon>
    </lineage>
</organism>
<evidence type="ECO:0000313" key="3">
    <source>
        <dbReference type="Proteomes" id="UP000021816"/>
    </source>
</evidence>
<keyword evidence="1" id="KW-0472">Membrane</keyword>
<protein>
    <submittedName>
        <fullName evidence="2">Uncharacterized protein</fullName>
    </submittedName>
</protein>
<accession>A0A011P4N3</accession>
<comment type="caution">
    <text evidence="2">The sequence shown here is derived from an EMBL/GenBank/DDBJ whole genome shotgun (WGS) entry which is preliminary data.</text>
</comment>
<feature type="transmembrane region" description="Helical" evidence="1">
    <location>
        <begin position="6"/>
        <end position="24"/>
    </location>
</feature>
<keyword evidence="1" id="KW-1133">Transmembrane helix</keyword>
<name>A0A011P4N3_9PROT</name>
<proteinExistence type="predicted"/>
<feature type="transmembrane region" description="Helical" evidence="1">
    <location>
        <begin position="51"/>
        <end position="75"/>
    </location>
</feature>
<dbReference type="STRING" id="1454003.AW10_00362"/>
<gene>
    <name evidence="2" type="ORF">AW10_00362</name>
</gene>
<dbReference type="Proteomes" id="UP000021816">
    <property type="component" value="Unassembled WGS sequence"/>
</dbReference>